<accession>A0A6V6Z1Z0</accession>
<evidence type="ECO:0000256" key="1">
    <source>
        <dbReference type="SAM" id="Phobius"/>
    </source>
</evidence>
<feature type="transmembrane region" description="Helical" evidence="1">
    <location>
        <begin position="423"/>
        <end position="445"/>
    </location>
</feature>
<feature type="transmembrane region" description="Helical" evidence="1">
    <location>
        <begin position="110"/>
        <end position="133"/>
    </location>
</feature>
<feature type="transmembrane region" description="Helical" evidence="1">
    <location>
        <begin position="374"/>
        <end position="402"/>
    </location>
</feature>
<sequence>MKLTFSETQNNVINKIWVFGIILFSLSMLQYYIEVFTPDTFIFKQIWRVLFWFSNSLILSWYFYKNNKIKTGIILQLLSALYFFKNNISFLLDYNFTHYLYFLTWYKSGYIYKTISFLSFIIPFLYFVKHYFTLENFNVSKKTKWFFPILISILLFNVIDLEVTDAFGNFTFLNFSEPYLQDIFITIMEFIKTFKILFALVGFFYITNRSGGIKSIRKPIDEEFIDTKFFKWGFIISFFLLILTLLNLAQSIFTISLFSSSFDLAEVIKLVSNYFLLVYSGRFLGNLIQFRGYSLKKYFGIINAFSLIPILNIFSFIFLLLTKKTENVTQYFLNLKKNKKLHLAIYCFLLSAFLIYEYFTNEVKTINDLIKIPVFILAILLVANYKIMTKIVPFAVVLFLYFEDIKRFFDFTEGYLIFFKDKILSFLWLSSFGVFILYYVLYYVLHKSFYVVYSNTQNEEKVTANTDKFN</sequence>
<gene>
    <name evidence="2" type="ORF">FLAT13_02906</name>
</gene>
<proteinExistence type="predicted"/>
<evidence type="ECO:0000313" key="2">
    <source>
        <dbReference type="EMBL" id="CAD0005696.1"/>
    </source>
</evidence>
<reference evidence="2 3" key="1">
    <citation type="submission" date="2020-06" db="EMBL/GenBank/DDBJ databases">
        <authorList>
            <person name="Criscuolo A."/>
        </authorList>
    </citation>
    <scope>NUCLEOTIDE SEQUENCE [LARGE SCALE GENOMIC DNA]</scope>
    <source>
        <strain evidence="3">CIP 111411</strain>
    </source>
</reference>
<feature type="transmembrane region" description="Helical" evidence="1">
    <location>
        <begin position="12"/>
        <end position="33"/>
    </location>
</feature>
<dbReference type="EMBL" id="CAIJDP010000073">
    <property type="protein sequence ID" value="CAD0005696.1"/>
    <property type="molecule type" value="Genomic_DNA"/>
</dbReference>
<dbReference type="AlphaFoldDB" id="A0A6V6Z1Z0"/>
<comment type="caution">
    <text evidence="2">The sequence shown here is derived from an EMBL/GenBank/DDBJ whole genome shotgun (WGS) entry which is preliminary data.</text>
</comment>
<feature type="transmembrane region" description="Helical" evidence="1">
    <location>
        <begin position="229"/>
        <end position="253"/>
    </location>
</feature>
<dbReference type="RefSeq" id="WP_078225704.1">
    <property type="nucleotide sequence ID" value="NZ_CAIJDP010000073.1"/>
</dbReference>
<keyword evidence="1" id="KW-1133">Transmembrane helix</keyword>
<evidence type="ECO:0000313" key="3">
    <source>
        <dbReference type="Proteomes" id="UP000530060"/>
    </source>
</evidence>
<dbReference type="Proteomes" id="UP000530060">
    <property type="component" value="Unassembled WGS sequence"/>
</dbReference>
<organism evidence="2 3">
    <name type="scientific">Flavobacterium salmonis</name>
    <dbReference type="NCBI Taxonomy" id="2654844"/>
    <lineage>
        <taxon>Bacteria</taxon>
        <taxon>Pseudomonadati</taxon>
        <taxon>Bacteroidota</taxon>
        <taxon>Flavobacteriia</taxon>
        <taxon>Flavobacteriales</taxon>
        <taxon>Flavobacteriaceae</taxon>
        <taxon>Flavobacterium</taxon>
    </lineage>
</organism>
<feature type="transmembrane region" description="Helical" evidence="1">
    <location>
        <begin position="298"/>
        <end position="321"/>
    </location>
</feature>
<name>A0A6V6Z1Z0_9FLAO</name>
<feature type="transmembrane region" description="Helical" evidence="1">
    <location>
        <begin position="145"/>
        <end position="163"/>
    </location>
</feature>
<keyword evidence="1" id="KW-0472">Membrane</keyword>
<keyword evidence="3" id="KW-1185">Reference proteome</keyword>
<feature type="transmembrane region" description="Helical" evidence="1">
    <location>
        <begin position="71"/>
        <end position="90"/>
    </location>
</feature>
<feature type="transmembrane region" description="Helical" evidence="1">
    <location>
        <begin position="341"/>
        <end position="359"/>
    </location>
</feature>
<feature type="transmembrane region" description="Helical" evidence="1">
    <location>
        <begin position="45"/>
        <end position="64"/>
    </location>
</feature>
<protein>
    <submittedName>
        <fullName evidence="2">Uncharacterized protein</fullName>
    </submittedName>
</protein>
<feature type="transmembrane region" description="Helical" evidence="1">
    <location>
        <begin position="183"/>
        <end position="208"/>
    </location>
</feature>
<keyword evidence="1" id="KW-0812">Transmembrane</keyword>